<feature type="region of interest" description="Disordered" evidence="1">
    <location>
        <begin position="52"/>
        <end position="71"/>
    </location>
</feature>
<dbReference type="AlphaFoldDB" id="A0A425Y232"/>
<evidence type="ECO:0000313" key="2">
    <source>
        <dbReference type="EMBL" id="RRG21823.1"/>
    </source>
</evidence>
<dbReference type="Proteomes" id="UP000285794">
    <property type="component" value="Unassembled WGS sequence"/>
</dbReference>
<evidence type="ECO:0000313" key="3">
    <source>
        <dbReference type="Proteomes" id="UP000285794"/>
    </source>
</evidence>
<comment type="caution">
    <text evidence="2">The sequence shown here is derived from an EMBL/GenBank/DDBJ whole genome shotgun (WGS) entry which is preliminary data.</text>
</comment>
<sequence length="154" mass="17918">MDKKNDDKKIAHDSNVVFHEEHPSLVKQLRTYKHMSDSNTLITPEIRQELELYNEEKSETTNGKKPDLKGREVGGQAQVAYTKKPMHGILLYARINGSEFDFETTVKDSKFTDTRPRKNPKEVEIREYYAYYIYDGKKVGKQSKIIQVLLPPIE</sequence>
<reference evidence="2 3" key="1">
    <citation type="submission" date="2018-07" db="EMBL/GenBank/DDBJ databases">
        <title>Draft genome sequence of Ancylomarina sp. M1P.</title>
        <authorList>
            <person name="Yadav S."/>
            <person name="Villanueva L."/>
            <person name="Damste J.S.S."/>
        </authorList>
    </citation>
    <scope>NUCLEOTIDE SEQUENCE [LARGE SCALE GENOMIC DNA]</scope>
    <source>
        <strain evidence="2 3">M1P</strain>
    </source>
</reference>
<keyword evidence="3" id="KW-1185">Reference proteome</keyword>
<proteinExistence type="predicted"/>
<evidence type="ECO:0000256" key="1">
    <source>
        <dbReference type="SAM" id="MobiDB-lite"/>
    </source>
</evidence>
<protein>
    <submittedName>
        <fullName evidence="2">Uncharacterized protein</fullName>
    </submittedName>
</protein>
<dbReference type="OrthoDB" id="1116786at2"/>
<organism evidence="2 3">
    <name type="scientific">Ancylomarina euxinus</name>
    <dbReference type="NCBI Taxonomy" id="2283627"/>
    <lineage>
        <taxon>Bacteria</taxon>
        <taxon>Pseudomonadati</taxon>
        <taxon>Bacteroidota</taxon>
        <taxon>Bacteroidia</taxon>
        <taxon>Marinilabiliales</taxon>
        <taxon>Marinifilaceae</taxon>
        <taxon>Ancylomarina</taxon>
    </lineage>
</organism>
<dbReference type="RefSeq" id="WP_125030506.1">
    <property type="nucleotide sequence ID" value="NZ_JAPXVP010000007.1"/>
</dbReference>
<gene>
    <name evidence="2" type="ORF">DWB61_08695</name>
</gene>
<name>A0A425Y232_9BACT</name>
<accession>A0A425Y232</accession>
<dbReference type="EMBL" id="QQWG01000007">
    <property type="protein sequence ID" value="RRG21823.1"/>
    <property type="molecule type" value="Genomic_DNA"/>
</dbReference>